<protein>
    <submittedName>
        <fullName evidence="11">Mechanosensitive ion channel</fullName>
    </submittedName>
</protein>
<keyword evidence="6 7" id="KW-0472">Membrane</keyword>
<dbReference type="SUPFAM" id="SSF82689">
    <property type="entry name" value="Mechanosensitive channel protein MscS (YggB), C-terminal domain"/>
    <property type="match status" value="1"/>
</dbReference>
<dbReference type="Gene3D" id="1.10.287.1260">
    <property type="match status" value="1"/>
</dbReference>
<dbReference type="InterPro" id="IPR010920">
    <property type="entry name" value="LSM_dom_sf"/>
</dbReference>
<evidence type="ECO:0000259" key="9">
    <source>
        <dbReference type="Pfam" id="PF21082"/>
    </source>
</evidence>
<dbReference type="InterPro" id="IPR006685">
    <property type="entry name" value="MscS_channel_2nd"/>
</dbReference>
<keyword evidence="3" id="KW-1003">Cell membrane</keyword>
<evidence type="ECO:0000256" key="3">
    <source>
        <dbReference type="ARBA" id="ARBA00022475"/>
    </source>
</evidence>
<dbReference type="InterPro" id="IPR049142">
    <property type="entry name" value="MS_channel_1st"/>
</dbReference>
<accession>A0ABU7YZY7</accession>
<feature type="domain" description="Mechanosensitive ion channel transmembrane helices 2/3" evidence="10">
    <location>
        <begin position="220"/>
        <end position="259"/>
    </location>
</feature>
<evidence type="ECO:0000256" key="4">
    <source>
        <dbReference type="ARBA" id="ARBA00022692"/>
    </source>
</evidence>
<evidence type="ECO:0000259" key="10">
    <source>
        <dbReference type="Pfam" id="PF21088"/>
    </source>
</evidence>
<dbReference type="Pfam" id="PF21082">
    <property type="entry name" value="MS_channel_3rd"/>
    <property type="match status" value="1"/>
</dbReference>
<evidence type="ECO:0000256" key="5">
    <source>
        <dbReference type="ARBA" id="ARBA00022989"/>
    </source>
</evidence>
<dbReference type="RefSeq" id="WP_332617037.1">
    <property type="nucleotide sequence ID" value="NZ_JAXGFP010000005.1"/>
</dbReference>
<feature type="transmembrane region" description="Helical" evidence="7">
    <location>
        <begin position="170"/>
        <end position="198"/>
    </location>
</feature>
<dbReference type="InterPro" id="IPR052702">
    <property type="entry name" value="MscS-like_channel"/>
</dbReference>
<reference evidence="11 12" key="1">
    <citation type="journal article" date="2016" name="Int. J. Syst. Evol. Microbiol.">
        <title>Lysobacter erysipheiresistens sp. nov., an antagonist of powdery mildew, isolated from tobacco-cultivated soil.</title>
        <authorList>
            <person name="Xie B."/>
            <person name="Li T."/>
            <person name="Lin X."/>
            <person name="Wang C.J."/>
            <person name="Chen Y.J."/>
            <person name="Liu W.J."/>
            <person name="Zhao Z.W."/>
        </authorList>
    </citation>
    <scope>NUCLEOTIDE SEQUENCE [LARGE SCALE GENOMIC DNA]</scope>
    <source>
        <strain evidence="11 12">RS-LYSO-3</strain>
    </source>
</reference>
<organism evidence="11 12">
    <name type="scientific">Novilysobacter erysipheiresistens</name>
    <dbReference type="NCBI Taxonomy" id="1749332"/>
    <lineage>
        <taxon>Bacteria</taxon>
        <taxon>Pseudomonadati</taxon>
        <taxon>Pseudomonadota</taxon>
        <taxon>Gammaproteobacteria</taxon>
        <taxon>Lysobacterales</taxon>
        <taxon>Lysobacteraceae</taxon>
        <taxon>Novilysobacter</taxon>
    </lineage>
</organism>
<feature type="transmembrane region" description="Helical" evidence="7">
    <location>
        <begin position="20"/>
        <end position="43"/>
    </location>
</feature>
<dbReference type="SUPFAM" id="SSF82861">
    <property type="entry name" value="Mechanosensitive channel protein MscS (YggB), transmembrane region"/>
    <property type="match status" value="1"/>
</dbReference>
<comment type="subcellular location">
    <subcellularLocation>
        <location evidence="1">Cell membrane</location>
        <topology evidence="1">Multi-pass membrane protein</topology>
    </subcellularLocation>
</comment>
<dbReference type="Gene3D" id="3.30.70.100">
    <property type="match status" value="1"/>
</dbReference>
<evidence type="ECO:0000313" key="12">
    <source>
        <dbReference type="Proteomes" id="UP001355056"/>
    </source>
</evidence>
<keyword evidence="5 7" id="KW-1133">Transmembrane helix</keyword>
<evidence type="ECO:0000256" key="6">
    <source>
        <dbReference type="ARBA" id="ARBA00023136"/>
    </source>
</evidence>
<keyword evidence="4 7" id="KW-0812">Transmembrane</keyword>
<dbReference type="PANTHER" id="PTHR30347">
    <property type="entry name" value="POTASSIUM CHANNEL RELATED"/>
    <property type="match status" value="1"/>
</dbReference>
<dbReference type="Pfam" id="PF00924">
    <property type="entry name" value="MS_channel_2nd"/>
    <property type="match status" value="1"/>
</dbReference>
<comment type="caution">
    <text evidence="11">The sequence shown here is derived from an EMBL/GenBank/DDBJ whole genome shotgun (WGS) entry which is preliminary data.</text>
</comment>
<evidence type="ECO:0000256" key="1">
    <source>
        <dbReference type="ARBA" id="ARBA00004651"/>
    </source>
</evidence>
<feature type="transmembrane region" description="Helical" evidence="7">
    <location>
        <begin position="99"/>
        <end position="120"/>
    </location>
</feature>
<comment type="similarity">
    <text evidence="2">Belongs to the MscS (TC 1.A.23) family.</text>
</comment>
<dbReference type="Gene3D" id="2.30.30.60">
    <property type="match status" value="1"/>
</dbReference>
<proteinExistence type="inferred from homology"/>
<dbReference type="Pfam" id="PF21088">
    <property type="entry name" value="MS_channel_1st"/>
    <property type="match status" value="1"/>
</dbReference>
<evidence type="ECO:0000259" key="8">
    <source>
        <dbReference type="Pfam" id="PF00924"/>
    </source>
</evidence>
<gene>
    <name evidence="11" type="ORF">SNE34_10685</name>
</gene>
<dbReference type="InterPro" id="IPR049278">
    <property type="entry name" value="MS_channel_C"/>
</dbReference>
<evidence type="ECO:0000256" key="2">
    <source>
        <dbReference type="ARBA" id="ARBA00008017"/>
    </source>
</evidence>
<dbReference type="SUPFAM" id="SSF50182">
    <property type="entry name" value="Sm-like ribonucleoproteins"/>
    <property type="match status" value="1"/>
</dbReference>
<dbReference type="EMBL" id="JAXGFP010000005">
    <property type="protein sequence ID" value="MEG3184474.1"/>
    <property type="molecule type" value="Genomic_DNA"/>
</dbReference>
<dbReference type="InterPro" id="IPR011066">
    <property type="entry name" value="MscS_channel_C_sf"/>
</dbReference>
<evidence type="ECO:0000313" key="11">
    <source>
        <dbReference type="EMBL" id="MEG3184474.1"/>
    </source>
</evidence>
<feature type="transmembrane region" description="Helical" evidence="7">
    <location>
        <begin position="219"/>
        <end position="236"/>
    </location>
</feature>
<feature type="transmembrane region" description="Helical" evidence="7">
    <location>
        <begin position="132"/>
        <end position="150"/>
    </location>
</feature>
<name>A0ABU7YZY7_9GAMM</name>
<feature type="domain" description="Mechanosensitive ion channel MscS" evidence="8">
    <location>
        <begin position="261"/>
        <end position="330"/>
    </location>
</feature>
<evidence type="ECO:0000256" key="7">
    <source>
        <dbReference type="SAM" id="Phobius"/>
    </source>
</evidence>
<sequence length="448" mass="48554">MDTTSGNWLNSTLPAWLDSLVRPALGWQAGVVAVCLLVAWLAHRHFGERMRRNPAPDGRSRWRAALAGSSGHLAFPLTLCATLLAGWGVFGALRLPRALLWLVLSLAAAFGLVRLAVYLLKRAIKPGPLLRASENVIVAIIWIGLALYLLDWLPLVLRALDRASIEIGTARISALAVLNAVLIGLVVMLLALWLARLVERTVMSSEHLSASLRIGISKAAKLVLLVLAAVVVLQISGVDLSALAVVGGTVGLGIGLGLQRIVSNFLSGFILLAERSVKPGDVITVEDQSGSRYGWVHELRARYIVIRDRDGVDTLVPNENLIINPVINWSYGGNSIRLKLPVRISYEDDPVQAMALLVQSAAGHQRVLEDPEPAARLMGFGTDGIELELRVWITNPEHGVNNVRSEINLAIWRAFKRHGLTIPFPQREVRIIRADAPSAADAGTTPPP</sequence>
<dbReference type="PANTHER" id="PTHR30347:SF1">
    <property type="entry name" value="MECHANOSENSITIVE CHANNEL MSCK"/>
    <property type="match status" value="1"/>
</dbReference>
<dbReference type="InterPro" id="IPR023408">
    <property type="entry name" value="MscS_beta-dom_sf"/>
</dbReference>
<dbReference type="Proteomes" id="UP001355056">
    <property type="component" value="Unassembled WGS sequence"/>
</dbReference>
<feature type="domain" description="Mechanosensitive ion channel MscS C-terminal" evidence="9">
    <location>
        <begin position="339"/>
        <end position="421"/>
    </location>
</feature>
<keyword evidence="12" id="KW-1185">Reference proteome</keyword>
<dbReference type="InterPro" id="IPR011014">
    <property type="entry name" value="MscS_channel_TM-2"/>
</dbReference>
<feature type="transmembrane region" description="Helical" evidence="7">
    <location>
        <begin position="64"/>
        <end position="87"/>
    </location>
</feature>